<accession>V4BYL7</accession>
<dbReference type="OMA" id="WESGGFK"/>
<dbReference type="Gene3D" id="3.40.50.150">
    <property type="entry name" value="Vaccinia Virus protein VP39"/>
    <property type="match status" value="1"/>
</dbReference>
<dbReference type="SUPFAM" id="SSF53335">
    <property type="entry name" value="S-adenosyl-L-methionine-dependent methyltransferases"/>
    <property type="match status" value="1"/>
</dbReference>
<dbReference type="InterPro" id="IPR029063">
    <property type="entry name" value="SAM-dependent_MTases_sf"/>
</dbReference>
<dbReference type="GeneID" id="20248936"/>
<dbReference type="PANTHER" id="PTHR43591">
    <property type="entry name" value="METHYLTRANSFERASE"/>
    <property type="match status" value="1"/>
</dbReference>
<name>V4BYL7_LOTGI</name>
<dbReference type="GO" id="GO:0008757">
    <property type="term" value="F:S-adenosylmethionine-dependent methyltransferase activity"/>
    <property type="evidence" value="ECO:0007669"/>
    <property type="project" value="InterPro"/>
</dbReference>
<dbReference type="CTD" id="20248936"/>
<protein>
    <recommendedName>
        <fullName evidence="1">Methyltransferase type 11 domain-containing protein</fullName>
    </recommendedName>
</protein>
<sequence>MENTKAFDIYKDFEKRKAMTKEEMLSKLNEWAKSGKYEKDMLVANWKPQKTACEVITNYYNPDRDEIRIIDVASGTGLVGMELLKLGFRNVDALDPSEEMMKVAKERKIYQNHFTEYFDGTRLACIETDTYDAAFVVGGFSVGYMPTNALFELIRIAKIGGLLILSVWEGFDEMIDEYRDRFFPLTQKMEKNGELTLLREDVIPKPDKEPNGLRLVYRVHVSESSFSHLKALQNCNEF</sequence>
<evidence type="ECO:0000313" key="3">
    <source>
        <dbReference type="Proteomes" id="UP000030746"/>
    </source>
</evidence>
<proteinExistence type="predicted"/>
<evidence type="ECO:0000313" key="2">
    <source>
        <dbReference type="EMBL" id="ESO94234.1"/>
    </source>
</evidence>
<gene>
    <name evidence="2" type="ORF">LOTGIDRAFT_232477</name>
</gene>
<reference evidence="2 3" key="1">
    <citation type="journal article" date="2013" name="Nature">
        <title>Insights into bilaterian evolution from three spiralian genomes.</title>
        <authorList>
            <person name="Simakov O."/>
            <person name="Marletaz F."/>
            <person name="Cho S.J."/>
            <person name="Edsinger-Gonzales E."/>
            <person name="Havlak P."/>
            <person name="Hellsten U."/>
            <person name="Kuo D.H."/>
            <person name="Larsson T."/>
            <person name="Lv J."/>
            <person name="Arendt D."/>
            <person name="Savage R."/>
            <person name="Osoegawa K."/>
            <person name="de Jong P."/>
            <person name="Grimwood J."/>
            <person name="Chapman J.A."/>
            <person name="Shapiro H."/>
            <person name="Aerts A."/>
            <person name="Otillar R.P."/>
            <person name="Terry A.Y."/>
            <person name="Boore J.L."/>
            <person name="Grigoriev I.V."/>
            <person name="Lindberg D.R."/>
            <person name="Seaver E.C."/>
            <person name="Weisblat D.A."/>
            <person name="Putnam N.H."/>
            <person name="Rokhsar D.S."/>
        </authorList>
    </citation>
    <scope>NUCLEOTIDE SEQUENCE [LARGE SCALE GENOMIC DNA]</scope>
</reference>
<feature type="domain" description="Methyltransferase type 11" evidence="1">
    <location>
        <begin position="71"/>
        <end position="165"/>
    </location>
</feature>
<dbReference type="KEGG" id="lgi:LOTGIDRAFT_232477"/>
<evidence type="ECO:0000259" key="1">
    <source>
        <dbReference type="Pfam" id="PF08241"/>
    </source>
</evidence>
<dbReference type="RefSeq" id="XP_009055079.1">
    <property type="nucleotide sequence ID" value="XM_009056831.1"/>
</dbReference>
<dbReference type="Pfam" id="PF08241">
    <property type="entry name" value="Methyltransf_11"/>
    <property type="match status" value="1"/>
</dbReference>
<keyword evidence="3" id="KW-1185">Reference proteome</keyword>
<organism evidence="2 3">
    <name type="scientific">Lottia gigantea</name>
    <name type="common">Giant owl limpet</name>
    <dbReference type="NCBI Taxonomy" id="225164"/>
    <lineage>
        <taxon>Eukaryota</taxon>
        <taxon>Metazoa</taxon>
        <taxon>Spiralia</taxon>
        <taxon>Lophotrochozoa</taxon>
        <taxon>Mollusca</taxon>
        <taxon>Gastropoda</taxon>
        <taxon>Patellogastropoda</taxon>
        <taxon>Lottioidea</taxon>
        <taxon>Lottiidae</taxon>
        <taxon>Lottia</taxon>
    </lineage>
</organism>
<dbReference type="CDD" id="cd02440">
    <property type="entry name" value="AdoMet_MTases"/>
    <property type="match status" value="1"/>
</dbReference>
<dbReference type="EMBL" id="KB201847">
    <property type="protein sequence ID" value="ESO94234.1"/>
    <property type="molecule type" value="Genomic_DNA"/>
</dbReference>
<dbReference type="Proteomes" id="UP000030746">
    <property type="component" value="Unassembled WGS sequence"/>
</dbReference>
<dbReference type="PANTHER" id="PTHR43591:SF101">
    <property type="entry name" value="METHYLTRANSFERASE-LIKE PROTEIN 27"/>
    <property type="match status" value="1"/>
</dbReference>
<dbReference type="STRING" id="225164.V4BYL7"/>
<dbReference type="HOGENOM" id="CLU_090201_1_0_1"/>
<dbReference type="AlphaFoldDB" id="V4BYL7"/>
<dbReference type="InterPro" id="IPR013216">
    <property type="entry name" value="Methyltransf_11"/>
</dbReference>
<dbReference type="OrthoDB" id="3647at2759"/>